<accession>A0A127QA62</accession>
<sequence>MKDNVYTTDINEDTEDKTVDVKMLFYLVLVTTNYAAG</sequence>
<evidence type="ECO:0000313" key="2">
    <source>
        <dbReference type="Proteomes" id="UP000074561"/>
    </source>
</evidence>
<name>A0A127QA62_9BURK</name>
<evidence type="ECO:0000313" key="1">
    <source>
        <dbReference type="EMBL" id="AMP06881.1"/>
    </source>
</evidence>
<dbReference type="KEGG" id="cpra:CPter91_4575"/>
<gene>
    <name evidence="1" type="ORF">CPter91_4575</name>
</gene>
<dbReference type="EMBL" id="CP013234">
    <property type="protein sequence ID" value="AMP06881.1"/>
    <property type="molecule type" value="Genomic_DNA"/>
</dbReference>
<proteinExistence type="predicted"/>
<dbReference type="AlphaFoldDB" id="A0A127QA62"/>
<dbReference type="Proteomes" id="UP000074561">
    <property type="component" value="Chromosome"/>
</dbReference>
<protein>
    <submittedName>
        <fullName evidence="1">Uncharacterized protein</fullName>
    </submittedName>
</protein>
<organism evidence="1 2">
    <name type="scientific">Collimonas pratensis</name>
    <dbReference type="NCBI Taxonomy" id="279113"/>
    <lineage>
        <taxon>Bacteria</taxon>
        <taxon>Pseudomonadati</taxon>
        <taxon>Pseudomonadota</taxon>
        <taxon>Betaproteobacteria</taxon>
        <taxon>Burkholderiales</taxon>
        <taxon>Oxalobacteraceae</taxon>
        <taxon>Collimonas</taxon>
    </lineage>
</organism>
<dbReference type="PATRIC" id="fig|279113.9.peg.4536"/>
<reference evidence="1 2" key="1">
    <citation type="submission" date="2015-11" db="EMBL/GenBank/DDBJ databases">
        <title>Exploring the genomic traits of fungus-feeding bacterial genus Collimonas.</title>
        <authorList>
            <person name="Song C."/>
            <person name="Schmidt R."/>
            <person name="de Jager V."/>
            <person name="Krzyzanowska D."/>
            <person name="Jongedijk E."/>
            <person name="Cankar K."/>
            <person name="Beekwilder J."/>
            <person name="van Veen A."/>
            <person name="de Boer W."/>
            <person name="van Veen J.A."/>
            <person name="Garbeva P."/>
        </authorList>
    </citation>
    <scope>NUCLEOTIDE SEQUENCE [LARGE SCALE GENOMIC DNA]</scope>
    <source>
        <strain evidence="1 2">Ter91</strain>
    </source>
</reference>